<dbReference type="PANTHER" id="PTHR43115">
    <property type="entry name" value="DEHYDROGENASE/REDUCTASE SDR FAMILY MEMBER 11"/>
    <property type="match status" value="1"/>
</dbReference>
<evidence type="ECO:0000313" key="3">
    <source>
        <dbReference type="EMBL" id="ORY66318.1"/>
    </source>
</evidence>
<dbReference type="PANTHER" id="PTHR43115:SF4">
    <property type="entry name" value="DEHYDROGENASE_REDUCTASE SDR FAMILY MEMBER 11"/>
    <property type="match status" value="1"/>
</dbReference>
<dbReference type="CDD" id="cd05233">
    <property type="entry name" value="SDR_c"/>
    <property type="match status" value="1"/>
</dbReference>
<dbReference type="OrthoDB" id="1933717at2759"/>
<dbReference type="InterPro" id="IPR036291">
    <property type="entry name" value="NAD(P)-bd_dom_sf"/>
</dbReference>
<dbReference type="GO" id="GO:0016491">
    <property type="term" value="F:oxidoreductase activity"/>
    <property type="evidence" value="ECO:0007669"/>
    <property type="project" value="UniProtKB-KW"/>
</dbReference>
<dbReference type="InParanoid" id="A0A1Y2E431"/>
<accession>A0A1Y2E431</accession>
<dbReference type="InterPro" id="IPR002347">
    <property type="entry name" value="SDR_fam"/>
</dbReference>
<reference evidence="3 4" key="1">
    <citation type="submission" date="2016-07" db="EMBL/GenBank/DDBJ databases">
        <title>Pervasive Adenine N6-methylation of Active Genes in Fungi.</title>
        <authorList>
            <consortium name="DOE Joint Genome Institute"/>
            <person name="Mondo S.J."/>
            <person name="Dannebaum R.O."/>
            <person name="Kuo R.C."/>
            <person name="Labutti K."/>
            <person name="Haridas S."/>
            <person name="Kuo A."/>
            <person name="Salamov A."/>
            <person name="Ahrendt S.R."/>
            <person name="Lipzen A."/>
            <person name="Sullivan W."/>
            <person name="Andreopoulos W.B."/>
            <person name="Clum A."/>
            <person name="Lindquist E."/>
            <person name="Daum C."/>
            <person name="Ramamoorthy G.K."/>
            <person name="Gryganskyi A."/>
            <person name="Culley D."/>
            <person name="Magnuson J.K."/>
            <person name="James T.Y."/>
            <person name="O'Malley M.A."/>
            <person name="Stajich J.E."/>
            <person name="Spatafora J.W."/>
            <person name="Visel A."/>
            <person name="Grigoriev I.V."/>
        </authorList>
    </citation>
    <scope>NUCLEOTIDE SEQUENCE [LARGE SCALE GENOMIC DNA]</scope>
    <source>
        <strain evidence="3 4">CBS 129021</strain>
    </source>
</reference>
<dbReference type="Pfam" id="PF00106">
    <property type="entry name" value="adh_short"/>
    <property type="match status" value="1"/>
</dbReference>
<keyword evidence="2" id="KW-0560">Oxidoreductase</keyword>
<evidence type="ECO:0008006" key="5">
    <source>
        <dbReference type="Google" id="ProtNLM"/>
    </source>
</evidence>
<evidence type="ECO:0000256" key="1">
    <source>
        <dbReference type="ARBA" id="ARBA00006484"/>
    </source>
</evidence>
<protein>
    <recommendedName>
        <fullName evidence="5">NAD(P)-binding protein</fullName>
    </recommendedName>
</protein>
<gene>
    <name evidence="3" type="ORF">BCR38DRAFT_456897</name>
</gene>
<evidence type="ECO:0000313" key="4">
    <source>
        <dbReference type="Proteomes" id="UP000193689"/>
    </source>
</evidence>
<sequence>MSRYGRLQLHQNLSPNSSLSRPELSQDVKIALMAGGSSSIGYAIAKAFVQASAAKVIILGRWLEAIQDATKQLRKDSQRSEVVGLACHVSKPDEVDKLSTVLEREGTRVGVQVLNAAGMSRPVPILKRGTEGVWEDYEMNVRGDLDMTERFYKQKREGHGSQKLLVNVSTHAIHDWTKMPGYGLTKNGGTLVLQLIVVRNAANLPGQFAVWTASPEARFLHGRFVWTEWDVEELKSGAVRERI</sequence>
<comment type="caution">
    <text evidence="3">The sequence shown here is derived from an EMBL/GenBank/DDBJ whole genome shotgun (WGS) entry which is preliminary data.</text>
</comment>
<dbReference type="EMBL" id="MCFJ01000005">
    <property type="protein sequence ID" value="ORY66318.1"/>
    <property type="molecule type" value="Genomic_DNA"/>
</dbReference>
<evidence type="ECO:0000256" key="2">
    <source>
        <dbReference type="ARBA" id="ARBA00023002"/>
    </source>
</evidence>
<dbReference type="STRING" id="1141098.A0A1Y2E431"/>
<dbReference type="GeneID" id="63778187"/>
<organism evidence="3 4">
    <name type="scientific">Pseudomassariella vexata</name>
    <dbReference type="NCBI Taxonomy" id="1141098"/>
    <lineage>
        <taxon>Eukaryota</taxon>
        <taxon>Fungi</taxon>
        <taxon>Dikarya</taxon>
        <taxon>Ascomycota</taxon>
        <taxon>Pezizomycotina</taxon>
        <taxon>Sordariomycetes</taxon>
        <taxon>Xylariomycetidae</taxon>
        <taxon>Amphisphaeriales</taxon>
        <taxon>Pseudomassariaceae</taxon>
        <taxon>Pseudomassariella</taxon>
    </lineage>
</organism>
<dbReference type="SUPFAM" id="SSF51735">
    <property type="entry name" value="NAD(P)-binding Rossmann-fold domains"/>
    <property type="match status" value="1"/>
</dbReference>
<proteinExistence type="inferred from homology"/>
<comment type="similarity">
    <text evidence="1">Belongs to the short-chain dehydrogenases/reductases (SDR) family.</text>
</comment>
<name>A0A1Y2E431_9PEZI</name>
<dbReference type="RefSeq" id="XP_040717282.1">
    <property type="nucleotide sequence ID" value="XM_040861975.1"/>
</dbReference>
<keyword evidence="4" id="KW-1185">Reference proteome</keyword>
<dbReference type="AlphaFoldDB" id="A0A1Y2E431"/>
<dbReference type="Gene3D" id="3.40.50.720">
    <property type="entry name" value="NAD(P)-binding Rossmann-like Domain"/>
    <property type="match status" value="1"/>
</dbReference>
<dbReference type="Proteomes" id="UP000193689">
    <property type="component" value="Unassembled WGS sequence"/>
</dbReference>